<dbReference type="GO" id="GO:0022857">
    <property type="term" value="F:transmembrane transporter activity"/>
    <property type="evidence" value="ECO:0007669"/>
    <property type="project" value="InterPro"/>
</dbReference>
<evidence type="ECO:0000256" key="6">
    <source>
        <dbReference type="SAM" id="SignalP"/>
    </source>
</evidence>
<dbReference type="GO" id="GO:0030313">
    <property type="term" value="C:cell envelope"/>
    <property type="evidence" value="ECO:0007669"/>
    <property type="project" value="UniProtKB-SubCell"/>
</dbReference>
<dbReference type="EMBL" id="VMRX01000014">
    <property type="protein sequence ID" value="TVT34253.1"/>
    <property type="molecule type" value="Genomic_DNA"/>
</dbReference>
<evidence type="ECO:0000259" key="10">
    <source>
        <dbReference type="Pfam" id="PF25967"/>
    </source>
</evidence>
<comment type="caution">
    <text evidence="11">The sequence shown here is derived from an EMBL/GenBank/DDBJ whole genome shotgun (WGS) entry which is preliminary data.</text>
</comment>
<dbReference type="NCBIfam" id="TIGR01730">
    <property type="entry name" value="RND_mfp"/>
    <property type="match status" value="1"/>
</dbReference>
<dbReference type="InterPro" id="IPR058627">
    <property type="entry name" value="MdtA-like_C"/>
</dbReference>
<evidence type="ECO:0000313" key="11">
    <source>
        <dbReference type="EMBL" id="TVT34253.1"/>
    </source>
</evidence>
<feature type="signal peptide" evidence="6">
    <location>
        <begin position="1"/>
        <end position="22"/>
    </location>
</feature>
<dbReference type="Pfam" id="PF25967">
    <property type="entry name" value="RND-MFP_C"/>
    <property type="match status" value="1"/>
</dbReference>
<dbReference type="SUPFAM" id="SSF111369">
    <property type="entry name" value="HlyD-like secretion proteins"/>
    <property type="match status" value="1"/>
</dbReference>
<comment type="subcellular location">
    <subcellularLocation>
        <location evidence="1">Cell inner membrane</location>
        <topology evidence="1">Lipid-anchor</topology>
    </subcellularLocation>
</comment>
<dbReference type="InterPro" id="IPR058625">
    <property type="entry name" value="MdtA-like_BSH"/>
</dbReference>
<feature type="region of interest" description="Disordered" evidence="5">
    <location>
        <begin position="368"/>
        <end position="422"/>
    </location>
</feature>
<dbReference type="RefSeq" id="WP_273133080.1">
    <property type="nucleotide sequence ID" value="NZ_VMRX01000014.1"/>
</dbReference>
<feature type="domain" description="Multidrug resistance protein MdtA-like beta-barrel" evidence="9">
    <location>
        <begin position="214"/>
        <end position="300"/>
    </location>
</feature>
<dbReference type="Pfam" id="PF25917">
    <property type="entry name" value="BSH_RND"/>
    <property type="match status" value="1"/>
</dbReference>
<evidence type="ECO:0000259" key="9">
    <source>
        <dbReference type="Pfam" id="PF25944"/>
    </source>
</evidence>
<dbReference type="InterPro" id="IPR058626">
    <property type="entry name" value="MdtA-like_b-barrel"/>
</dbReference>
<dbReference type="InterPro" id="IPR058624">
    <property type="entry name" value="MdtA-like_HH"/>
</dbReference>
<dbReference type="InterPro" id="IPR006143">
    <property type="entry name" value="RND_pump_MFP"/>
</dbReference>
<keyword evidence="6" id="KW-0732">Signal</keyword>
<evidence type="ECO:0000256" key="2">
    <source>
        <dbReference type="ARBA" id="ARBA00009477"/>
    </source>
</evidence>
<feature type="domain" description="Multidrug resistance protein MdtA-like alpha-helical hairpin" evidence="7">
    <location>
        <begin position="111"/>
        <end position="179"/>
    </location>
</feature>
<feature type="coiled-coil region" evidence="4">
    <location>
        <begin position="110"/>
        <end position="137"/>
    </location>
</feature>
<dbReference type="Pfam" id="PF25876">
    <property type="entry name" value="HH_MFP_RND"/>
    <property type="match status" value="1"/>
</dbReference>
<proteinExistence type="inferred from homology"/>
<dbReference type="PROSITE" id="PS51257">
    <property type="entry name" value="PROKAR_LIPOPROTEIN"/>
    <property type="match status" value="1"/>
</dbReference>
<evidence type="ECO:0000256" key="4">
    <source>
        <dbReference type="SAM" id="Coils"/>
    </source>
</evidence>
<accession>A0A558BCK7</accession>
<evidence type="ECO:0000256" key="3">
    <source>
        <dbReference type="ARBA" id="ARBA00023054"/>
    </source>
</evidence>
<feature type="domain" description="Multidrug resistance protein MdtA-like C-terminal permuted SH3" evidence="10">
    <location>
        <begin position="307"/>
        <end position="365"/>
    </location>
</feature>
<feature type="compositionally biased region" description="Basic and acidic residues" evidence="5">
    <location>
        <begin position="391"/>
        <end position="407"/>
    </location>
</feature>
<protein>
    <submittedName>
        <fullName evidence="11">Efflux RND transporter periplasmic adaptor subunit</fullName>
    </submittedName>
</protein>
<dbReference type="PANTHER" id="PTHR30158">
    <property type="entry name" value="ACRA/E-RELATED COMPONENT OF DRUG EFFLUX TRANSPORTER"/>
    <property type="match status" value="1"/>
</dbReference>
<reference evidence="11 12" key="1">
    <citation type="submission" date="2019-07" db="EMBL/GenBank/DDBJ databases">
        <title>The pathways for chlorine oxyanion respiration interact through the shared metabolite chlorate.</title>
        <authorList>
            <person name="Barnum T.P."/>
            <person name="Cheng Y."/>
            <person name="Hill K.A."/>
            <person name="Lucas L.N."/>
            <person name="Carlson H.K."/>
            <person name="Coates J.D."/>
        </authorList>
    </citation>
    <scope>NUCLEOTIDE SEQUENCE [LARGE SCALE GENOMIC DNA]</scope>
    <source>
        <strain evidence="11">UCB</strain>
    </source>
</reference>
<evidence type="ECO:0000259" key="8">
    <source>
        <dbReference type="Pfam" id="PF25917"/>
    </source>
</evidence>
<dbReference type="GO" id="GO:0046677">
    <property type="term" value="P:response to antibiotic"/>
    <property type="evidence" value="ECO:0007669"/>
    <property type="project" value="TreeGrafter"/>
</dbReference>
<dbReference type="Gene3D" id="2.40.30.170">
    <property type="match status" value="1"/>
</dbReference>
<name>A0A558BCK7_9GAMM</name>
<dbReference type="AlphaFoldDB" id="A0A558BCK7"/>
<feature type="chain" id="PRO_5022180957" evidence="6">
    <location>
        <begin position="23"/>
        <end position="422"/>
    </location>
</feature>
<evidence type="ECO:0000313" key="12">
    <source>
        <dbReference type="Proteomes" id="UP000319142"/>
    </source>
</evidence>
<dbReference type="Gene3D" id="1.10.287.470">
    <property type="entry name" value="Helix hairpin bin"/>
    <property type="match status" value="1"/>
</dbReference>
<evidence type="ECO:0000256" key="1">
    <source>
        <dbReference type="ARBA" id="ARBA00004519"/>
    </source>
</evidence>
<dbReference type="Gene3D" id="2.40.50.100">
    <property type="match status" value="1"/>
</dbReference>
<evidence type="ECO:0000256" key="5">
    <source>
        <dbReference type="SAM" id="MobiDB-lite"/>
    </source>
</evidence>
<organism evidence="11 12">
    <name type="scientific">Marinobacter vinifirmus</name>
    <dbReference type="NCBI Taxonomy" id="355591"/>
    <lineage>
        <taxon>Bacteria</taxon>
        <taxon>Pseudomonadati</taxon>
        <taxon>Pseudomonadota</taxon>
        <taxon>Gammaproteobacteria</taxon>
        <taxon>Pseudomonadales</taxon>
        <taxon>Marinobacteraceae</taxon>
        <taxon>Marinobacter</taxon>
    </lineage>
</organism>
<dbReference type="PANTHER" id="PTHR30158:SF10">
    <property type="entry name" value="CATION EFFLUX PUMP"/>
    <property type="match status" value="1"/>
</dbReference>
<dbReference type="Gene3D" id="2.40.420.20">
    <property type="match status" value="1"/>
</dbReference>
<feature type="domain" description="Multidrug resistance protein MdtA-like barrel-sandwich hybrid" evidence="8">
    <location>
        <begin position="70"/>
        <end position="210"/>
    </location>
</feature>
<keyword evidence="3 4" id="KW-0175">Coiled coil</keyword>
<comment type="similarity">
    <text evidence="2">Belongs to the membrane fusion protein (MFP) (TC 8.A.1) family.</text>
</comment>
<evidence type="ECO:0000259" key="7">
    <source>
        <dbReference type="Pfam" id="PF25876"/>
    </source>
</evidence>
<dbReference type="Pfam" id="PF25944">
    <property type="entry name" value="Beta-barrel_RND"/>
    <property type="match status" value="1"/>
</dbReference>
<dbReference type="GO" id="GO:0005886">
    <property type="term" value="C:plasma membrane"/>
    <property type="evidence" value="ECO:0007669"/>
    <property type="project" value="TreeGrafter"/>
</dbReference>
<sequence>MKTAVQFARVSLLTLASGLFLAGCGQNEVPESAQQGSQEPPPHPVEVVELTRQDVSIERSYPSLLRSDDEVTLVARVAGTLEQRHFEAGQMVEKGELLYSIEPDVYQAIVNQREADLESARAQLFRAQRDADRFERLLGQNSVSRQDYDKALADARVAQASVAQAEAALASARIDLDYAKVKAPVSGMISLSQINVGNFVSTGTELATITPLDPLEVRFQLPQSHAFELRRQLKGQDIESITTRLQVPGSSGDETGSLNGNLDFLGSRVDQATSTVQANATFPNPDASVLPGQFVRIRIEGLKRYGVLAVPEIAVGQGLMGPQIFVLDENNVARARPVDLGEVAGPWQIIQGGVEPGERVVVGDLAGVQPGTTIEPQPFKGDADSLVEDAEASKEEARHRDMEKATEAEPGTATESAEDASS</sequence>
<gene>
    <name evidence="11" type="ORF">FHK81_06420</name>
</gene>
<dbReference type="Proteomes" id="UP000319142">
    <property type="component" value="Unassembled WGS sequence"/>
</dbReference>